<accession>A0A1B7P4N6</accession>
<evidence type="ECO:0000313" key="2">
    <source>
        <dbReference type="Proteomes" id="UP000091918"/>
    </source>
</evidence>
<comment type="caution">
    <text evidence="1">The sequence shown here is derived from an EMBL/GenBank/DDBJ whole genome shotgun (WGS) entry which is preliminary data.</text>
</comment>
<dbReference type="AlphaFoldDB" id="A0A1B7P4N6"/>
<dbReference type="Proteomes" id="UP000091918">
    <property type="component" value="Unassembled WGS sequence"/>
</dbReference>
<sequence length="179" mass="20082">MSKPELLTLANPLRRPAPTKAAAISNFNIDSGAGVYINSKGVGLKKPSFSKPAAQPLLSPWIKSSVHFSEIVSRQIHYSQSFVASVPLRHRDSRTNASAARTWPRCYATDYLSNHIHETQGPNQVQPPGFASRHDDYHRLLYLATGRRTRTIWKLCLMKLISDSPIKSLSQQIRLGKHR</sequence>
<organism evidence="1 2">
    <name type="scientific">Emergomyces africanus</name>
    <dbReference type="NCBI Taxonomy" id="1955775"/>
    <lineage>
        <taxon>Eukaryota</taxon>
        <taxon>Fungi</taxon>
        <taxon>Dikarya</taxon>
        <taxon>Ascomycota</taxon>
        <taxon>Pezizomycotina</taxon>
        <taxon>Eurotiomycetes</taxon>
        <taxon>Eurotiomycetidae</taxon>
        <taxon>Onygenales</taxon>
        <taxon>Ajellomycetaceae</taxon>
        <taxon>Emergomyces</taxon>
    </lineage>
</organism>
<evidence type="ECO:0000313" key="1">
    <source>
        <dbReference type="EMBL" id="OAX84002.1"/>
    </source>
</evidence>
<name>A0A1B7P4N6_9EURO</name>
<keyword evidence="2" id="KW-1185">Reference proteome</keyword>
<protein>
    <submittedName>
        <fullName evidence="1">Uncharacterized protein</fullName>
    </submittedName>
</protein>
<proteinExistence type="predicted"/>
<dbReference type="EMBL" id="LGUA01000114">
    <property type="protein sequence ID" value="OAX84002.1"/>
    <property type="molecule type" value="Genomic_DNA"/>
</dbReference>
<reference evidence="1 2" key="1">
    <citation type="submission" date="2015-07" db="EMBL/GenBank/DDBJ databases">
        <title>Emmonsia species relationships and genome sequence.</title>
        <authorList>
            <person name="Cuomo C.A."/>
            <person name="Schwartz I.S."/>
            <person name="Kenyon C."/>
            <person name="de Hoog G.S."/>
            <person name="Govender N.P."/>
            <person name="Botha A."/>
            <person name="Moreno L."/>
            <person name="de Vries M."/>
            <person name="Munoz J.F."/>
            <person name="Stielow J.B."/>
        </authorList>
    </citation>
    <scope>NUCLEOTIDE SEQUENCE [LARGE SCALE GENOMIC DNA]</scope>
    <source>
        <strain evidence="1 2">CBS 136260</strain>
    </source>
</reference>
<gene>
    <name evidence="1" type="ORF">ACJ72_01637</name>
</gene>